<name>A0A1W9HUM6_9HYPH</name>
<feature type="domain" description="Carboxymuconolactone decarboxylase-like" evidence="1">
    <location>
        <begin position="51"/>
        <end position="108"/>
    </location>
</feature>
<sequence length="188" mass="20365">MTNFTVHTLDSAPAASRPLLEKTQADWSFVPTLHATLAESPATLQGYRDLFALVQQSSFAPAEQQVAYLAVNVMHGCEYCTAGHTFLARQVGLAEDAIQALRNQKPIADARLEALRRFTETVVASRGHAGDQVVDAFIAAGFTRAQVLEVVLIIATKTISNYVNHLTHTPKESFMSDPSLGWSAPKAA</sequence>
<dbReference type="InterPro" id="IPR029032">
    <property type="entry name" value="AhpD-like"/>
</dbReference>
<dbReference type="AlphaFoldDB" id="A0A1W9HUM6"/>
<dbReference type="RefSeq" id="WP_376801185.1">
    <property type="nucleotide sequence ID" value="NZ_DBNB01000009.1"/>
</dbReference>
<dbReference type="Proteomes" id="UP000192872">
    <property type="component" value="Unassembled WGS sequence"/>
</dbReference>
<gene>
    <name evidence="2" type="ORF">A4S15_13175</name>
</gene>
<evidence type="ECO:0000313" key="3">
    <source>
        <dbReference type="Proteomes" id="UP000192872"/>
    </source>
</evidence>
<dbReference type="STRING" id="1827387.A4S15_13175"/>
<dbReference type="InterPro" id="IPR003779">
    <property type="entry name" value="CMD-like"/>
</dbReference>
<dbReference type="Pfam" id="PF02627">
    <property type="entry name" value="CMD"/>
    <property type="match status" value="1"/>
</dbReference>
<accession>A0A1W9HUM6</accession>
<organism evidence="2 3">
    <name type="scientific">Candidatus Raskinella chloraquaticus</name>
    <dbReference type="NCBI Taxonomy" id="1951219"/>
    <lineage>
        <taxon>Bacteria</taxon>
        <taxon>Pseudomonadati</taxon>
        <taxon>Pseudomonadota</taxon>
        <taxon>Alphaproteobacteria</taxon>
        <taxon>Hyphomicrobiales</taxon>
        <taxon>Phreatobacteraceae</taxon>
        <taxon>Candidatus Raskinella</taxon>
    </lineage>
</organism>
<reference evidence="2 3" key="1">
    <citation type="journal article" date="2017" name="Water Res.">
        <title>Comammox in drinking water systems.</title>
        <authorList>
            <person name="Wang Y."/>
            <person name="Ma L."/>
            <person name="Mao Y."/>
            <person name="Jiang X."/>
            <person name="Xia Y."/>
            <person name="Yu K."/>
            <person name="Li B."/>
            <person name="Zhang T."/>
        </authorList>
    </citation>
    <scope>NUCLEOTIDE SEQUENCE [LARGE SCALE GENOMIC DNA]</scope>
    <source>
        <strain evidence="2">SG_bin8</strain>
    </source>
</reference>
<proteinExistence type="predicted"/>
<dbReference type="Gene3D" id="1.20.1290.10">
    <property type="entry name" value="AhpD-like"/>
    <property type="match status" value="1"/>
</dbReference>
<dbReference type="PANTHER" id="PTHR35446">
    <property type="entry name" value="SI:CH211-175M2.5"/>
    <property type="match status" value="1"/>
</dbReference>
<dbReference type="SUPFAM" id="SSF69118">
    <property type="entry name" value="AhpD-like"/>
    <property type="match status" value="1"/>
</dbReference>
<dbReference type="EMBL" id="LWDL01000023">
    <property type="protein sequence ID" value="OQW50977.1"/>
    <property type="molecule type" value="Genomic_DNA"/>
</dbReference>
<evidence type="ECO:0000313" key="2">
    <source>
        <dbReference type="EMBL" id="OQW50977.1"/>
    </source>
</evidence>
<evidence type="ECO:0000259" key="1">
    <source>
        <dbReference type="Pfam" id="PF02627"/>
    </source>
</evidence>
<comment type="caution">
    <text evidence="2">The sequence shown here is derived from an EMBL/GenBank/DDBJ whole genome shotgun (WGS) entry which is preliminary data.</text>
</comment>
<dbReference type="GO" id="GO:0051920">
    <property type="term" value="F:peroxiredoxin activity"/>
    <property type="evidence" value="ECO:0007669"/>
    <property type="project" value="InterPro"/>
</dbReference>
<dbReference type="PANTHER" id="PTHR35446:SF3">
    <property type="entry name" value="CMD DOMAIN-CONTAINING PROTEIN"/>
    <property type="match status" value="1"/>
</dbReference>
<protein>
    <recommendedName>
        <fullName evidence="1">Carboxymuconolactone decarboxylase-like domain-containing protein</fullName>
    </recommendedName>
</protein>